<name>A0A0E9TMZ1_ANGAN</name>
<evidence type="ECO:0000313" key="1">
    <source>
        <dbReference type="EMBL" id="JAH54113.1"/>
    </source>
</evidence>
<organism evidence="1">
    <name type="scientific">Anguilla anguilla</name>
    <name type="common">European freshwater eel</name>
    <name type="synonym">Muraena anguilla</name>
    <dbReference type="NCBI Taxonomy" id="7936"/>
    <lineage>
        <taxon>Eukaryota</taxon>
        <taxon>Metazoa</taxon>
        <taxon>Chordata</taxon>
        <taxon>Craniata</taxon>
        <taxon>Vertebrata</taxon>
        <taxon>Euteleostomi</taxon>
        <taxon>Actinopterygii</taxon>
        <taxon>Neopterygii</taxon>
        <taxon>Teleostei</taxon>
        <taxon>Anguilliformes</taxon>
        <taxon>Anguillidae</taxon>
        <taxon>Anguilla</taxon>
    </lineage>
</organism>
<proteinExistence type="predicted"/>
<reference evidence="1" key="2">
    <citation type="journal article" date="2015" name="Fish Shellfish Immunol.">
        <title>Early steps in the European eel (Anguilla anguilla)-Vibrio vulnificus interaction in the gills: Role of the RtxA13 toxin.</title>
        <authorList>
            <person name="Callol A."/>
            <person name="Pajuelo D."/>
            <person name="Ebbesson L."/>
            <person name="Teles M."/>
            <person name="MacKenzie S."/>
            <person name="Amaro C."/>
        </authorList>
    </citation>
    <scope>NUCLEOTIDE SEQUENCE</scope>
</reference>
<dbReference type="EMBL" id="GBXM01054464">
    <property type="protein sequence ID" value="JAH54113.1"/>
    <property type="molecule type" value="Transcribed_RNA"/>
</dbReference>
<sequence length="19" mass="2157">MCILCQVLGTGSRCQCRVW</sequence>
<dbReference type="AlphaFoldDB" id="A0A0E9TMZ1"/>
<protein>
    <submittedName>
        <fullName evidence="1">Uncharacterized protein</fullName>
    </submittedName>
</protein>
<accession>A0A0E9TMZ1</accession>
<reference evidence="1" key="1">
    <citation type="submission" date="2014-11" db="EMBL/GenBank/DDBJ databases">
        <authorList>
            <person name="Amaro Gonzalez C."/>
        </authorList>
    </citation>
    <scope>NUCLEOTIDE SEQUENCE</scope>
</reference>